<name>A0AA91DR51_VARPD</name>
<evidence type="ECO:0000313" key="1">
    <source>
        <dbReference type="EMBL" id="OAK66032.1"/>
    </source>
</evidence>
<reference evidence="1 2" key="1">
    <citation type="submission" date="2016-03" db="EMBL/GenBank/DDBJ databases">
        <title>Genome sequence of Variovorax paradoxus KB5.</title>
        <authorList>
            <person name="Jeong H."/>
            <person name="Hong C.E."/>
            <person name="Jo S.H."/>
            <person name="Park J.M."/>
        </authorList>
    </citation>
    <scope>NUCLEOTIDE SEQUENCE [LARGE SCALE GENOMIC DNA]</scope>
    <source>
        <strain evidence="1 2">KB5</strain>
    </source>
</reference>
<dbReference type="PANTHER" id="PTHR30528">
    <property type="entry name" value="CYTOPLASMIC PROTEIN"/>
    <property type="match status" value="1"/>
</dbReference>
<proteinExistence type="predicted"/>
<organism evidence="1 2">
    <name type="scientific">Variovorax paradoxus</name>
    <dbReference type="NCBI Taxonomy" id="34073"/>
    <lineage>
        <taxon>Bacteria</taxon>
        <taxon>Pseudomonadati</taxon>
        <taxon>Pseudomonadota</taxon>
        <taxon>Betaproteobacteria</taxon>
        <taxon>Burkholderiales</taxon>
        <taxon>Comamonadaceae</taxon>
        <taxon>Variovorax</taxon>
    </lineage>
</organism>
<dbReference type="Pfam" id="PF06224">
    <property type="entry name" value="AlkZ-like"/>
    <property type="match status" value="1"/>
</dbReference>
<dbReference type="EMBL" id="LVHG01000027">
    <property type="protein sequence ID" value="OAK66032.1"/>
    <property type="molecule type" value="Genomic_DNA"/>
</dbReference>
<evidence type="ECO:0000313" key="2">
    <source>
        <dbReference type="Proteomes" id="UP000077852"/>
    </source>
</evidence>
<sequence>MPAPTLDDLRRYAVARTLFKPTTLPAAIRQLGFVQADPIRAPARAQDLTLRHRVKDYRAGDLESRYSRLAIEEDCLVNYGFLPREHLALMHPREAKRVWDADTQRKAADVLAYVQEHGPVHPRQVEQHFAHGRIRNYWGGSSNATTHLLDDMHYRGMLRVVRRDSGTRVYEAVTHQPADDSPAGRAQRAAALIELVVRKYAPLPAASLTYLVRLLGYGAPHLSAQTQAALRIAREELASCRIDGTTWYWPANENPASRRHAPDDAVRLLAPFDPVVWDRRRFELLWGWTYKFEAYTPAPQRRFGYYALPMLWHDRVIGWGNFGSSAEGRLKPVFGYAGRKPRDAAFRAALDDELQRMALFLAGR</sequence>
<dbReference type="InterPro" id="IPR009351">
    <property type="entry name" value="AlkZ-like"/>
</dbReference>
<dbReference type="AlphaFoldDB" id="A0AA91DR51"/>
<gene>
    <name evidence="1" type="ORF">A3K87_09690</name>
</gene>
<accession>A0AA91DR51</accession>
<dbReference type="PANTHER" id="PTHR30528:SF0">
    <property type="entry name" value="CYTOPLASMIC PROTEIN"/>
    <property type="match status" value="1"/>
</dbReference>
<dbReference type="RefSeq" id="WP_081266624.1">
    <property type="nucleotide sequence ID" value="NZ_LVHG01000027.1"/>
</dbReference>
<protein>
    <submittedName>
        <fullName evidence="1">Cytoplasmic protein</fullName>
    </submittedName>
</protein>
<dbReference type="Proteomes" id="UP000077852">
    <property type="component" value="Unassembled WGS sequence"/>
</dbReference>
<comment type="caution">
    <text evidence="1">The sequence shown here is derived from an EMBL/GenBank/DDBJ whole genome shotgun (WGS) entry which is preliminary data.</text>
</comment>